<dbReference type="SUPFAM" id="SSF48592">
    <property type="entry name" value="GroEL equatorial domain-like"/>
    <property type="match status" value="1"/>
</dbReference>
<dbReference type="InterPro" id="IPR027410">
    <property type="entry name" value="TCP-1-like_intermed_sf"/>
</dbReference>
<keyword evidence="5 6" id="KW-0413">Isomerase</keyword>
<dbReference type="NCBIfam" id="TIGR02348">
    <property type="entry name" value="GroEL"/>
    <property type="match status" value="1"/>
</dbReference>
<dbReference type="OrthoDB" id="9766614at2"/>
<feature type="binding site" evidence="6">
    <location>
        <begin position="477"/>
        <end position="479"/>
    </location>
    <ligand>
        <name>ATP</name>
        <dbReference type="ChEBI" id="CHEBI:30616"/>
    </ligand>
</feature>
<dbReference type="PANTHER" id="PTHR45633">
    <property type="entry name" value="60 KDA HEAT SHOCK PROTEIN, MITOCHONDRIAL"/>
    <property type="match status" value="1"/>
</dbReference>
<keyword evidence="3 6" id="KW-0067">ATP-binding</keyword>
<dbReference type="PRINTS" id="PR00298">
    <property type="entry name" value="CHAPERONIN60"/>
</dbReference>
<dbReference type="GO" id="GO:0005524">
    <property type="term" value="F:ATP binding"/>
    <property type="evidence" value="ECO:0007669"/>
    <property type="project" value="UniProtKB-UniRule"/>
</dbReference>
<dbReference type="FunFam" id="3.50.7.10:FF:000001">
    <property type="entry name" value="60 kDa chaperonin"/>
    <property type="match status" value="1"/>
</dbReference>
<keyword evidence="10" id="KW-1185">Reference proteome</keyword>
<dbReference type="NCBIfam" id="NF009489">
    <property type="entry name" value="PRK12851.1"/>
    <property type="match status" value="1"/>
</dbReference>
<dbReference type="Gene3D" id="3.30.260.10">
    <property type="entry name" value="TCP-1-like chaperonin intermediate domain"/>
    <property type="match status" value="1"/>
</dbReference>
<dbReference type="InterPro" id="IPR027409">
    <property type="entry name" value="GroEL-like_apical_dom_sf"/>
</dbReference>
<dbReference type="InterPro" id="IPR001844">
    <property type="entry name" value="Cpn60/GroEL"/>
</dbReference>
<evidence type="ECO:0000256" key="8">
    <source>
        <dbReference type="RuleBase" id="RU000419"/>
    </source>
</evidence>
<reference evidence="9 10" key="1">
    <citation type="submission" date="2017-09" db="EMBL/GenBank/DDBJ databases">
        <title>Genomics of the genus Arcobacter.</title>
        <authorList>
            <person name="Perez-Cataluna A."/>
            <person name="Figueras M.J."/>
            <person name="Salas-Masso N."/>
        </authorList>
    </citation>
    <scope>NUCLEOTIDE SEQUENCE [LARGE SCALE GENOMIC DNA]</scope>
    <source>
        <strain evidence="9 10">DSM 18005</strain>
    </source>
</reference>
<gene>
    <name evidence="6 9" type="primary">groL</name>
    <name evidence="6" type="synonym">groEL</name>
    <name evidence="9" type="ORF">CP960_11215</name>
</gene>
<dbReference type="SUPFAM" id="SSF54849">
    <property type="entry name" value="GroEL-intermediate domain like"/>
    <property type="match status" value="1"/>
</dbReference>
<dbReference type="GO" id="GO:0140662">
    <property type="term" value="F:ATP-dependent protein folding chaperone"/>
    <property type="evidence" value="ECO:0007669"/>
    <property type="project" value="InterPro"/>
</dbReference>
<evidence type="ECO:0000256" key="6">
    <source>
        <dbReference type="HAMAP-Rule" id="MF_00600"/>
    </source>
</evidence>
<sequence>MAKEVMFSDNARNRLFTGVEKLADAVKVTMGPRGRNVLLQKSFGAPNITKDGVSVAREIELDDTLENMGAQLVKEVASKTADEAGDGTTTATVLAYSIFKEGLRNVTAGANPITLKRGMDKAAEAILTELKNASKEVANKTEIEQVATISANSDSAIGSMIAEAMDKVGKDGVITVEEAKGISDELDVVEGMQFDRGYLSPYFVTNSEKMIAEMDNPYILLYDKKISNLKEMLPILEAVNQAGRPLLIIAEDVDGEALATLVVNRLRGSLNIAAVKAPGFGDRRKAMLEDIAVLTGGTVISEEMGMTLDGAGIDSLGTAARVVIDKDNTTIVNGSGSAEAVEARVGQIRNEIANTTSDYDKEKLQERLAKLSGGVAVIKVGAATETEMKEKKDRVDDALSATRAAVEEGIVIGGGAALIKAAAKVALELEGDEQIGADIVLRAISAPLKQIATNAGFDAGVVVNEVAKSDDINYGFDAATGNYVDMFKAGIVDPAKVERVAMQNAVSVASLLLTTEATVTDIKEEKASAPAMPDMGGMGGMPGMM</sequence>
<evidence type="ECO:0000256" key="1">
    <source>
        <dbReference type="ARBA" id="ARBA00006607"/>
    </source>
</evidence>
<dbReference type="CDD" id="cd03344">
    <property type="entry name" value="GroEL"/>
    <property type="match status" value="1"/>
</dbReference>
<protein>
    <recommendedName>
        <fullName evidence="6">Chaperonin GroEL</fullName>
        <ecNumber evidence="6">5.6.1.7</ecNumber>
    </recommendedName>
    <alternativeName>
        <fullName evidence="6">60 kDa chaperonin</fullName>
    </alternativeName>
    <alternativeName>
        <fullName evidence="6">Chaperonin-60</fullName>
        <shortName evidence="6">Cpn60</shortName>
    </alternativeName>
</protein>
<dbReference type="EC" id="5.6.1.7" evidence="6"/>
<feature type="binding site" evidence="6">
    <location>
        <begin position="29"/>
        <end position="32"/>
    </location>
    <ligand>
        <name>ATP</name>
        <dbReference type="ChEBI" id="CHEBI:30616"/>
    </ligand>
</feature>
<keyword evidence="6" id="KW-0963">Cytoplasm</keyword>
<evidence type="ECO:0000256" key="5">
    <source>
        <dbReference type="ARBA" id="ARBA00023235"/>
    </source>
</evidence>
<dbReference type="SUPFAM" id="SSF52029">
    <property type="entry name" value="GroEL apical domain-like"/>
    <property type="match status" value="1"/>
</dbReference>
<dbReference type="Pfam" id="PF00118">
    <property type="entry name" value="Cpn60_TCP1"/>
    <property type="match status" value="1"/>
</dbReference>
<dbReference type="GO" id="GO:0042026">
    <property type="term" value="P:protein refolding"/>
    <property type="evidence" value="ECO:0007669"/>
    <property type="project" value="UniProtKB-UniRule"/>
</dbReference>
<evidence type="ECO:0000313" key="9">
    <source>
        <dbReference type="EMBL" id="PKI80069.1"/>
    </source>
</evidence>
<comment type="subcellular location">
    <subcellularLocation>
        <location evidence="6">Cytoplasm</location>
    </subcellularLocation>
</comment>
<dbReference type="EMBL" id="NXIF01000043">
    <property type="protein sequence ID" value="PKI80069.1"/>
    <property type="molecule type" value="Genomic_DNA"/>
</dbReference>
<feature type="binding site" evidence="6">
    <location>
        <position position="493"/>
    </location>
    <ligand>
        <name>ATP</name>
        <dbReference type="ChEBI" id="CHEBI:30616"/>
    </ligand>
</feature>
<accession>A0A2N1J0I9</accession>
<dbReference type="PROSITE" id="PS00296">
    <property type="entry name" value="CHAPERONINS_CPN60"/>
    <property type="match status" value="1"/>
</dbReference>
<feature type="binding site" evidence="6">
    <location>
        <begin position="86"/>
        <end position="90"/>
    </location>
    <ligand>
        <name>ATP</name>
        <dbReference type="ChEBI" id="CHEBI:30616"/>
    </ligand>
</feature>
<dbReference type="Proteomes" id="UP000233248">
    <property type="component" value="Unassembled WGS sequence"/>
</dbReference>
<evidence type="ECO:0000256" key="7">
    <source>
        <dbReference type="RuleBase" id="RU000418"/>
    </source>
</evidence>
<dbReference type="InterPro" id="IPR002423">
    <property type="entry name" value="Cpn60/GroEL/TCP-1"/>
</dbReference>
<keyword evidence="4 6" id="KW-0143">Chaperone</keyword>
<feature type="binding site" evidence="6">
    <location>
        <position position="50"/>
    </location>
    <ligand>
        <name>ATP</name>
        <dbReference type="ChEBI" id="CHEBI:30616"/>
    </ligand>
</feature>
<dbReference type="RefSeq" id="WP_101185587.1">
    <property type="nucleotide sequence ID" value="NZ_CP031218.1"/>
</dbReference>
<evidence type="ECO:0000256" key="2">
    <source>
        <dbReference type="ARBA" id="ARBA00022741"/>
    </source>
</evidence>
<feature type="binding site" evidence="6">
    <location>
        <position position="414"/>
    </location>
    <ligand>
        <name>ATP</name>
        <dbReference type="ChEBI" id="CHEBI:30616"/>
    </ligand>
</feature>
<evidence type="ECO:0000256" key="3">
    <source>
        <dbReference type="ARBA" id="ARBA00022840"/>
    </source>
</evidence>
<dbReference type="GO" id="GO:0051082">
    <property type="term" value="F:unfolded protein binding"/>
    <property type="evidence" value="ECO:0007669"/>
    <property type="project" value="UniProtKB-UniRule"/>
</dbReference>
<comment type="similarity">
    <text evidence="1 6 7">Belongs to the chaperonin (HSP60) family.</text>
</comment>
<dbReference type="NCBIfam" id="NF009488">
    <property type="entry name" value="PRK12850.1"/>
    <property type="match status" value="1"/>
</dbReference>
<dbReference type="GO" id="GO:0005737">
    <property type="term" value="C:cytoplasm"/>
    <property type="evidence" value="ECO:0007669"/>
    <property type="project" value="UniProtKB-SubCell"/>
</dbReference>
<proteinExistence type="inferred from homology"/>
<dbReference type="NCBIfam" id="NF000592">
    <property type="entry name" value="PRK00013.1"/>
    <property type="match status" value="1"/>
</dbReference>
<name>A0A2N1J0I9_9BACT</name>
<dbReference type="GO" id="GO:0016853">
    <property type="term" value="F:isomerase activity"/>
    <property type="evidence" value="ECO:0007669"/>
    <property type="project" value="UniProtKB-KW"/>
</dbReference>
<dbReference type="AlphaFoldDB" id="A0A2N1J0I9"/>
<dbReference type="InterPro" id="IPR027413">
    <property type="entry name" value="GROEL-like_equatorial_sf"/>
</dbReference>
<dbReference type="HAMAP" id="MF_00600">
    <property type="entry name" value="CH60"/>
    <property type="match status" value="1"/>
</dbReference>
<dbReference type="Gene3D" id="1.10.560.10">
    <property type="entry name" value="GroEL-like equatorial domain"/>
    <property type="match status" value="1"/>
</dbReference>
<comment type="subunit">
    <text evidence="6 8">Forms a cylinder of 14 subunits composed of two heptameric rings stacked back-to-back. Interacts with the co-chaperonin GroES.</text>
</comment>
<dbReference type="Gene3D" id="3.50.7.10">
    <property type="entry name" value="GroEL"/>
    <property type="match status" value="1"/>
</dbReference>
<comment type="function">
    <text evidence="6 8">Together with its co-chaperonin GroES, plays an essential role in assisting protein folding. The GroEL-GroES system forms a nano-cage that allows encapsulation of the non-native substrate proteins and provides a physical environment optimized to promote and accelerate protein folding.</text>
</comment>
<evidence type="ECO:0000313" key="10">
    <source>
        <dbReference type="Proteomes" id="UP000233248"/>
    </source>
</evidence>
<comment type="caution">
    <text evidence="9">The sequence shown here is derived from an EMBL/GenBank/DDBJ whole genome shotgun (WGS) entry which is preliminary data.</text>
</comment>
<keyword evidence="2 6" id="KW-0547">Nucleotide-binding</keyword>
<dbReference type="InterPro" id="IPR018370">
    <property type="entry name" value="Chaperonin_Cpn60_CS"/>
</dbReference>
<organism evidence="9 10">
    <name type="scientific">Malaciobacter halophilus</name>
    <dbReference type="NCBI Taxonomy" id="197482"/>
    <lineage>
        <taxon>Bacteria</taxon>
        <taxon>Pseudomonadati</taxon>
        <taxon>Campylobacterota</taxon>
        <taxon>Epsilonproteobacteria</taxon>
        <taxon>Campylobacterales</taxon>
        <taxon>Arcobacteraceae</taxon>
        <taxon>Malaciobacter</taxon>
    </lineage>
</organism>
<evidence type="ECO:0000256" key="4">
    <source>
        <dbReference type="ARBA" id="ARBA00023186"/>
    </source>
</evidence>
<dbReference type="KEGG" id="ahs:AHALO_0516"/>
<dbReference type="NCBIfam" id="NF009487">
    <property type="entry name" value="PRK12849.1"/>
    <property type="match status" value="1"/>
</dbReference>